<dbReference type="EMBL" id="JBBPBN010000115">
    <property type="protein sequence ID" value="KAK8977937.1"/>
    <property type="molecule type" value="Genomic_DNA"/>
</dbReference>
<reference evidence="2 3" key="1">
    <citation type="journal article" date="2024" name="G3 (Bethesda)">
        <title>Genome assembly of Hibiscus sabdariffa L. provides insights into metabolisms of medicinal natural products.</title>
        <authorList>
            <person name="Kim T."/>
        </authorList>
    </citation>
    <scope>NUCLEOTIDE SEQUENCE [LARGE SCALE GENOMIC DNA]</scope>
    <source>
        <strain evidence="2">TK-2024</strain>
        <tissue evidence="2">Old leaves</tissue>
    </source>
</reference>
<evidence type="ECO:0000256" key="1">
    <source>
        <dbReference type="SAM" id="SignalP"/>
    </source>
</evidence>
<keyword evidence="3" id="KW-1185">Reference proteome</keyword>
<evidence type="ECO:0000313" key="2">
    <source>
        <dbReference type="EMBL" id="KAK8977937.1"/>
    </source>
</evidence>
<organism evidence="2 3">
    <name type="scientific">Hibiscus sabdariffa</name>
    <name type="common">roselle</name>
    <dbReference type="NCBI Taxonomy" id="183260"/>
    <lineage>
        <taxon>Eukaryota</taxon>
        <taxon>Viridiplantae</taxon>
        <taxon>Streptophyta</taxon>
        <taxon>Embryophyta</taxon>
        <taxon>Tracheophyta</taxon>
        <taxon>Spermatophyta</taxon>
        <taxon>Magnoliopsida</taxon>
        <taxon>eudicotyledons</taxon>
        <taxon>Gunneridae</taxon>
        <taxon>Pentapetalae</taxon>
        <taxon>rosids</taxon>
        <taxon>malvids</taxon>
        <taxon>Malvales</taxon>
        <taxon>Malvaceae</taxon>
        <taxon>Malvoideae</taxon>
        <taxon>Hibiscus</taxon>
    </lineage>
</organism>
<evidence type="ECO:0000313" key="3">
    <source>
        <dbReference type="Proteomes" id="UP001396334"/>
    </source>
</evidence>
<name>A0ABR2NP34_9ROSI</name>
<proteinExistence type="predicted"/>
<sequence length="136" mass="14947">MAIAGISVVVGLVAQVDAECNLETSLRATKQPSNIGLGDSMVNGQTESISRAKLADVIEYNGHQRKVRQTSEILAPWTEWVEPQKQMQKRVGDEAVVMERKWLWISNKATFNSKDCKATTTYDGDIAGDKVGECFG</sequence>
<dbReference type="Proteomes" id="UP001396334">
    <property type="component" value="Unassembled WGS sequence"/>
</dbReference>
<gene>
    <name evidence="2" type="ORF">V6N11_059566</name>
</gene>
<accession>A0ABR2NP34</accession>
<comment type="caution">
    <text evidence="2">The sequence shown here is derived from an EMBL/GenBank/DDBJ whole genome shotgun (WGS) entry which is preliminary data.</text>
</comment>
<feature type="chain" id="PRO_5046932279" evidence="1">
    <location>
        <begin position="19"/>
        <end position="136"/>
    </location>
</feature>
<keyword evidence="1" id="KW-0732">Signal</keyword>
<feature type="signal peptide" evidence="1">
    <location>
        <begin position="1"/>
        <end position="18"/>
    </location>
</feature>
<protein>
    <submittedName>
        <fullName evidence="2">Uncharacterized protein</fullName>
    </submittedName>
</protein>